<evidence type="ECO:0000259" key="11">
    <source>
        <dbReference type="Pfam" id="PF02775"/>
    </source>
</evidence>
<comment type="similarity">
    <text evidence="3 9">Belongs to the TPP enzyme family.</text>
</comment>
<dbReference type="SUPFAM" id="SSF52467">
    <property type="entry name" value="DHS-like NAD/FAD-binding domain"/>
    <property type="match status" value="1"/>
</dbReference>
<evidence type="ECO:0000256" key="1">
    <source>
        <dbReference type="ARBA" id="ARBA00004974"/>
    </source>
</evidence>
<evidence type="ECO:0000256" key="3">
    <source>
        <dbReference type="ARBA" id="ARBA00007812"/>
    </source>
</evidence>
<gene>
    <name evidence="13" type="primary">ilvB</name>
    <name evidence="13" type="ORF">DPQ25_08480</name>
</gene>
<dbReference type="InterPro" id="IPR045229">
    <property type="entry name" value="TPP_enz"/>
</dbReference>
<dbReference type="InterPro" id="IPR012846">
    <property type="entry name" value="Acetolactate_synth_lsu"/>
</dbReference>
<keyword evidence="9" id="KW-0479">Metal-binding</keyword>
<evidence type="ECO:0000313" key="13">
    <source>
        <dbReference type="EMBL" id="RAQ28813.1"/>
    </source>
</evidence>
<dbReference type="InterPro" id="IPR012000">
    <property type="entry name" value="Thiamin_PyroP_enz_cen_dom"/>
</dbReference>
<dbReference type="FunFam" id="3.40.50.1220:FF:000008">
    <property type="entry name" value="Acetolactate synthase"/>
    <property type="match status" value="1"/>
</dbReference>
<dbReference type="PROSITE" id="PS00187">
    <property type="entry name" value="TPP_ENZYMES"/>
    <property type="match status" value="1"/>
</dbReference>
<keyword evidence="9" id="KW-0460">Magnesium</keyword>
<dbReference type="InterPro" id="IPR029061">
    <property type="entry name" value="THDP-binding"/>
</dbReference>
<dbReference type="GO" id="GO:0003984">
    <property type="term" value="F:acetolactate synthase activity"/>
    <property type="evidence" value="ECO:0007669"/>
    <property type="project" value="UniProtKB-EC"/>
</dbReference>
<evidence type="ECO:0000313" key="14">
    <source>
        <dbReference type="Proteomes" id="UP000249377"/>
    </source>
</evidence>
<keyword evidence="9 13" id="KW-0808">Transferase</keyword>
<dbReference type="RefSeq" id="WP_112332734.1">
    <property type="nucleotide sequence ID" value="NZ_QLYR01000004.1"/>
</dbReference>
<dbReference type="UniPathway" id="UPA00047">
    <property type="reaction ID" value="UER00055"/>
</dbReference>
<protein>
    <recommendedName>
        <fullName evidence="4 9">Acetolactate synthase</fullName>
        <ecNumber evidence="4 9">2.2.1.6</ecNumber>
    </recommendedName>
</protein>
<evidence type="ECO:0000256" key="6">
    <source>
        <dbReference type="ARBA" id="ARBA00023052"/>
    </source>
</evidence>
<comment type="pathway">
    <text evidence="2 9">Amino-acid biosynthesis; L-valine biosynthesis; L-valine from pyruvate: step 1/4.</text>
</comment>
<dbReference type="UniPathway" id="UPA00049">
    <property type="reaction ID" value="UER00059"/>
</dbReference>
<dbReference type="InterPro" id="IPR000399">
    <property type="entry name" value="TPP-bd_CS"/>
</dbReference>
<comment type="cofactor">
    <cofactor evidence="9">
        <name>thiamine diphosphate</name>
        <dbReference type="ChEBI" id="CHEBI:58937"/>
    </cofactor>
    <text evidence="9">Binds 1 thiamine pyrophosphate per subunit.</text>
</comment>
<dbReference type="SUPFAM" id="SSF52518">
    <property type="entry name" value="Thiamin diphosphate-binding fold (THDP-binding)"/>
    <property type="match status" value="2"/>
</dbReference>
<feature type="domain" description="Thiamine pyrophosphate enzyme N-terminal TPP-binding" evidence="12">
    <location>
        <begin position="3"/>
        <end position="115"/>
    </location>
</feature>
<reference evidence="13 14" key="1">
    <citation type="submission" date="2018-06" db="EMBL/GenBank/DDBJ databases">
        <title>Noncontiguous genome sequence of Ruminococcaceae bacterium ASD2818.</title>
        <authorList>
            <person name="Chaplin A.V."/>
            <person name="Sokolova S.R."/>
            <person name="Kochetkova T.O."/>
            <person name="Goltsov A.Y."/>
            <person name="Trofimov D.Y."/>
            <person name="Efimov B.A."/>
        </authorList>
    </citation>
    <scope>NUCLEOTIDE SEQUENCE [LARGE SCALE GENOMIC DNA]</scope>
    <source>
        <strain evidence="13 14">ASD2818</strain>
    </source>
</reference>
<dbReference type="Pfam" id="PF00205">
    <property type="entry name" value="TPP_enzyme_M"/>
    <property type="match status" value="1"/>
</dbReference>
<organism evidence="13 14">
    <name type="scientific">Hydrogeniiclostridium mannosilyticum</name>
    <dbReference type="NCBI Taxonomy" id="2764322"/>
    <lineage>
        <taxon>Bacteria</taxon>
        <taxon>Bacillati</taxon>
        <taxon>Bacillota</taxon>
        <taxon>Clostridia</taxon>
        <taxon>Eubacteriales</taxon>
        <taxon>Acutalibacteraceae</taxon>
        <taxon>Hydrogeniiclostridium</taxon>
    </lineage>
</organism>
<keyword evidence="5 9" id="KW-0028">Amino-acid biosynthesis</keyword>
<name>A0A328UE57_9FIRM</name>
<dbReference type="EMBL" id="QLYR01000004">
    <property type="protein sequence ID" value="RAQ28813.1"/>
    <property type="molecule type" value="Genomic_DNA"/>
</dbReference>
<evidence type="ECO:0000256" key="5">
    <source>
        <dbReference type="ARBA" id="ARBA00022605"/>
    </source>
</evidence>
<dbReference type="InterPro" id="IPR011766">
    <property type="entry name" value="TPP_enzyme_TPP-bd"/>
</dbReference>
<dbReference type="Proteomes" id="UP000249377">
    <property type="component" value="Unassembled WGS sequence"/>
</dbReference>
<dbReference type="GO" id="GO:0009097">
    <property type="term" value="P:isoleucine biosynthetic process"/>
    <property type="evidence" value="ECO:0007669"/>
    <property type="project" value="UniProtKB-UniPathway"/>
</dbReference>
<evidence type="ECO:0000256" key="2">
    <source>
        <dbReference type="ARBA" id="ARBA00005025"/>
    </source>
</evidence>
<comment type="catalytic activity">
    <reaction evidence="8 9">
        <text>2 pyruvate + H(+) = (2S)-2-acetolactate + CO2</text>
        <dbReference type="Rhea" id="RHEA:25249"/>
        <dbReference type="ChEBI" id="CHEBI:15361"/>
        <dbReference type="ChEBI" id="CHEBI:15378"/>
        <dbReference type="ChEBI" id="CHEBI:16526"/>
        <dbReference type="ChEBI" id="CHEBI:58476"/>
        <dbReference type="EC" id="2.2.1.6"/>
    </reaction>
</comment>
<dbReference type="Pfam" id="PF02775">
    <property type="entry name" value="TPP_enzyme_C"/>
    <property type="match status" value="1"/>
</dbReference>
<dbReference type="GO" id="GO:0005948">
    <property type="term" value="C:acetolactate synthase complex"/>
    <property type="evidence" value="ECO:0007669"/>
    <property type="project" value="TreeGrafter"/>
</dbReference>
<feature type="domain" description="Thiamine pyrophosphate enzyme central" evidence="10">
    <location>
        <begin position="192"/>
        <end position="327"/>
    </location>
</feature>
<dbReference type="PANTHER" id="PTHR18968:SF13">
    <property type="entry name" value="ACETOLACTATE SYNTHASE CATALYTIC SUBUNIT, MITOCHONDRIAL"/>
    <property type="match status" value="1"/>
</dbReference>
<evidence type="ECO:0000256" key="9">
    <source>
        <dbReference type="RuleBase" id="RU003591"/>
    </source>
</evidence>
<dbReference type="Gene3D" id="3.40.50.1220">
    <property type="entry name" value="TPP-binding domain"/>
    <property type="match status" value="1"/>
</dbReference>
<dbReference type="FunFam" id="3.40.50.970:FF:000007">
    <property type="entry name" value="Acetolactate synthase"/>
    <property type="match status" value="1"/>
</dbReference>
<dbReference type="NCBIfam" id="TIGR00118">
    <property type="entry name" value="acolac_lg"/>
    <property type="match status" value="1"/>
</dbReference>
<accession>A0A328UE57</accession>
<dbReference type="PANTHER" id="PTHR18968">
    <property type="entry name" value="THIAMINE PYROPHOSPHATE ENZYMES"/>
    <property type="match status" value="1"/>
</dbReference>
<dbReference type="GO" id="GO:0000287">
    <property type="term" value="F:magnesium ion binding"/>
    <property type="evidence" value="ECO:0007669"/>
    <property type="project" value="UniProtKB-UniRule"/>
</dbReference>
<evidence type="ECO:0000256" key="4">
    <source>
        <dbReference type="ARBA" id="ARBA00013145"/>
    </source>
</evidence>
<sequence>MISGAEIMVKCLEAEGVSVAFGYPGAAICPFYDELLKTNIRHVLVREEQNAAHAANGYARSAGKPGVCIATSGPGATNLITGIATAYMDSVPLICITGQVSSELLGRDVFQEADITGACEAFTKHSYLVKKAADLPTVFREAFHIASTGRPGPVLIDVPIDIQLETVPEFSYPAKASIAGYKPRTQGHAMQIKKALAAIGEAQRPLICCGGGVVLAGARNELVAFAQNSGIPVCATMMGIGVVPMDSEFYLGMIGMHGRTGANLAMQQADLVILCGARVGDRAVSAPQQIAEKAKIIHIDIDPAEIGKNMPVHIPIVGDIRLVLSTLAGQVRNTVPEAWLETLRGYKRKHPPRGEARTDSVEPRVFIRDLSAMMEEDAILAADVGQNQIWSARNFNVKEGRFLTSGGLGTMGYSIPAAIGAKLAKPKRQVVAVCGDGSFQMSMCELGTICQDQVDVKIILMQNGRLGMVKELQDRLYGGRHIATTLDGNPDFVKLAEAYGIRARLAASNEEAKACAAEMLQTKGPYLLVCTVDPSTPSI</sequence>
<keyword evidence="6 9" id="KW-0786">Thiamine pyrophosphate</keyword>
<dbReference type="Pfam" id="PF02776">
    <property type="entry name" value="TPP_enzyme_N"/>
    <property type="match status" value="1"/>
</dbReference>
<dbReference type="InterPro" id="IPR012001">
    <property type="entry name" value="Thiamin_PyroP_enz_TPP-bd_dom"/>
</dbReference>
<dbReference type="EC" id="2.2.1.6" evidence="4 9"/>
<keyword evidence="14" id="KW-1185">Reference proteome</keyword>
<proteinExistence type="inferred from homology"/>
<dbReference type="GO" id="GO:0050660">
    <property type="term" value="F:flavin adenine dinucleotide binding"/>
    <property type="evidence" value="ECO:0007669"/>
    <property type="project" value="InterPro"/>
</dbReference>
<feature type="domain" description="Thiamine pyrophosphate enzyme TPP-binding" evidence="11">
    <location>
        <begin position="383"/>
        <end position="529"/>
    </location>
</feature>
<evidence type="ECO:0000256" key="7">
    <source>
        <dbReference type="ARBA" id="ARBA00023304"/>
    </source>
</evidence>
<comment type="caution">
    <text evidence="13">The sequence shown here is derived from an EMBL/GenBank/DDBJ whole genome shotgun (WGS) entry which is preliminary data.</text>
</comment>
<dbReference type="GO" id="GO:0009099">
    <property type="term" value="P:L-valine biosynthetic process"/>
    <property type="evidence" value="ECO:0007669"/>
    <property type="project" value="UniProtKB-UniPathway"/>
</dbReference>
<dbReference type="GO" id="GO:0030976">
    <property type="term" value="F:thiamine pyrophosphate binding"/>
    <property type="evidence" value="ECO:0007669"/>
    <property type="project" value="UniProtKB-UniRule"/>
</dbReference>
<dbReference type="CDD" id="cd07035">
    <property type="entry name" value="TPP_PYR_POX_like"/>
    <property type="match status" value="1"/>
</dbReference>
<evidence type="ECO:0000259" key="12">
    <source>
        <dbReference type="Pfam" id="PF02776"/>
    </source>
</evidence>
<dbReference type="Gene3D" id="3.40.50.970">
    <property type="match status" value="2"/>
</dbReference>
<dbReference type="AlphaFoldDB" id="A0A328UE57"/>
<keyword evidence="7 9" id="KW-0100">Branched-chain amino acid biosynthesis</keyword>
<comment type="pathway">
    <text evidence="1 9">Amino-acid biosynthesis; L-isoleucine biosynthesis; L-isoleucine from 2-oxobutanoate: step 1/4.</text>
</comment>
<dbReference type="InterPro" id="IPR029035">
    <property type="entry name" value="DHS-like_NAD/FAD-binding_dom"/>
</dbReference>
<evidence type="ECO:0000256" key="8">
    <source>
        <dbReference type="ARBA" id="ARBA00048670"/>
    </source>
</evidence>
<comment type="cofactor">
    <cofactor evidence="9">
        <name>Mg(2+)</name>
        <dbReference type="ChEBI" id="CHEBI:18420"/>
    </cofactor>
    <text evidence="9">Binds 1 Mg(2+) ion per subunit.</text>
</comment>
<evidence type="ECO:0000259" key="10">
    <source>
        <dbReference type="Pfam" id="PF00205"/>
    </source>
</evidence>